<keyword evidence="4" id="KW-1185">Reference proteome</keyword>
<evidence type="ECO:0000313" key="4">
    <source>
        <dbReference type="Proteomes" id="UP000294513"/>
    </source>
</evidence>
<evidence type="ECO:0000313" key="3">
    <source>
        <dbReference type="EMBL" id="TDD69028.1"/>
    </source>
</evidence>
<name>A0A4R5A9M7_9ACTN</name>
<dbReference type="Gene3D" id="1.10.10.10">
    <property type="entry name" value="Winged helix-like DNA-binding domain superfamily/Winged helix DNA-binding domain"/>
    <property type="match status" value="1"/>
</dbReference>
<sequence length="202" mass="22113">MSSDARPGPEPEPAWWPAVANAAGAPGTGDTMAAMRQDFLDFFDTEYVLVVRFLMRTGASLADAEDAAQHMAVQGWRKVQRGRWSQIANPPAWARTVALNHHRARLHGRSEIPLDLGIDSPGPGPGHAELTGQARDLVTLLQLLDDDCRAVIAFDLDDIPADQIVAALGKTPQQVRDLRKKARKKLKEHLHAPARREGGIDQ</sequence>
<dbReference type="AlphaFoldDB" id="A0A4R5A9M7"/>
<organism evidence="3 4">
    <name type="scientific">Actinomadura rubrisoli</name>
    <dbReference type="NCBI Taxonomy" id="2530368"/>
    <lineage>
        <taxon>Bacteria</taxon>
        <taxon>Bacillati</taxon>
        <taxon>Actinomycetota</taxon>
        <taxon>Actinomycetes</taxon>
        <taxon>Streptosporangiales</taxon>
        <taxon>Thermomonosporaceae</taxon>
        <taxon>Actinomadura</taxon>
    </lineage>
</organism>
<dbReference type="InterPro" id="IPR007627">
    <property type="entry name" value="RNA_pol_sigma70_r2"/>
</dbReference>
<dbReference type="InterPro" id="IPR036388">
    <property type="entry name" value="WH-like_DNA-bd_sf"/>
</dbReference>
<evidence type="ECO:0000256" key="1">
    <source>
        <dbReference type="SAM" id="MobiDB-lite"/>
    </source>
</evidence>
<dbReference type="Gene3D" id="1.10.1740.10">
    <property type="match status" value="1"/>
</dbReference>
<feature type="domain" description="RNA polymerase sigma-70 region 2" evidence="2">
    <location>
        <begin position="44"/>
        <end position="100"/>
    </location>
</feature>
<dbReference type="Proteomes" id="UP000294513">
    <property type="component" value="Unassembled WGS sequence"/>
</dbReference>
<dbReference type="SUPFAM" id="SSF88946">
    <property type="entry name" value="Sigma2 domain of RNA polymerase sigma factors"/>
    <property type="match status" value="1"/>
</dbReference>
<feature type="region of interest" description="Disordered" evidence="1">
    <location>
        <begin position="182"/>
        <end position="202"/>
    </location>
</feature>
<feature type="compositionally biased region" description="Basic and acidic residues" evidence="1">
    <location>
        <begin position="189"/>
        <end position="202"/>
    </location>
</feature>
<protein>
    <submittedName>
        <fullName evidence="3">Sigma-70 family RNA polymerase sigma factor</fullName>
    </submittedName>
</protein>
<dbReference type="SUPFAM" id="SSF88659">
    <property type="entry name" value="Sigma3 and sigma4 domains of RNA polymerase sigma factors"/>
    <property type="match status" value="1"/>
</dbReference>
<dbReference type="OrthoDB" id="3608473at2"/>
<dbReference type="GO" id="GO:0003700">
    <property type="term" value="F:DNA-binding transcription factor activity"/>
    <property type="evidence" value="ECO:0007669"/>
    <property type="project" value="InterPro"/>
</dbReference>
<dbReference type="GO" id="GO:0006352">
    <property type="term" value="P:DNA-templated transcription initiation"/>
    <property type="evidence" value="ECO:0007669"/>
    <property type="project" value="InterPro"/>
</dbReference>
<dbReference type="Pfam" id="PF04542">
    <property type="entry name" value="Sigma70_r2"/>
    <property type="match status" value="1"/>
</dbReference>
<evidence type="ECO:0000259" key="2">
    <source>
        <dbReference type="Pfam" id="PF04542"/>
    </source>
</evidence>
<comment type="caution">
    <text evidence="3">The sequence shown here is derived from an EMBL/GenBank/DDBJ whole genome shotgun (WGS) entry which is preliminary data.</text>
</comment>
<dbReference type="EMBL" id="SMKU01000329">
    <property type="protein sequence ID" value="TDD69028.1"/>
    <property type="molecule type" value="Genomic_DNA"/>
</dbReference>
<dbReference type="InterPro" id="IPR013324">
    <property type="entry name" value="RNA_pol_sigma_r3/r4-like"/>
</dbReference>
<dbReference type="InterPro" id="IPR013325">
    <property type="entry name" value="RNA_pol_sigma_r2"/>
</dbReference>
<accession>A0A4R5A9M7</accession>
<gene>
    <name evidence="3" type="ORF">E1298_37895</name>
</gene>
<proteinExistence type="predicted"/>
<reference evidence="3 4" key="1">
    <citation type="submission" date="2019-03" db="EMBL/GenBank/DDBJ databases">
        <title>Draft genome sequences of novel Actinobacteria.</title>
        <authorList>
            <person name="Sahin N."/>
            <person name="Ay H."/>
            <person name="Saygin H."/>
        </authorList>
    </citation>
    <scope>NUCLEOTIDE SEQUENCE [LARGE SCALE GENOMIC DNA]</scope>
    <source>
        <strain evidence="3 4">H3C3</strain>
    </source>
</reference>